<sequence length="429" mass="45395">MNIIDELVATVALPRMLPVRQLFADERIGDVAAVVRGEIARPEIAARLRPGMSVAVGVGSRGVAELPRLVRATIAALEAHGARPFIVPAMGSHGGATAEGQTALLAKLGVTEESAGCPIRSSMETVEMGRLPGGLPIYMDSAAMAADGIVVINRIKPHTSFSGTIESGLAKMITIGLGKQRGAESCHAYGFGTMAEHVIEMARFKLAHAPVLFGLATVENAYDKPALIEAVPGERILEREPELLAMARANMPRIRFRPLDVLVIDRMGKEFSGTGMDPNITGRATTPYVRTSQEVGKMAVLDLSDNGGGNATGIGLADVCTRRLFDRIDFPSTYANCITSTVLAGARIPMILDNDRDAIRVAIKTCNAQGPGGLRMVRLANTLHLEEILISEALLPEAMADPGIEVLGDPRPMAFDAAGNLARPVSSHG</sequence>
<dbReference type="EMBL" id="JAMYXC010000120">
    <property type="protein sequence ID" value="MCP1168452.1"/>
    <property type="molecule type" value="Genomic_DNA"/>
</dbReference>
<name>A0A9X2FP40_9RHOB</name>
<accession>A0A9X2FP40</accession>
<protein>
    <submittedName>
        <fullName evidence="2">Nickel-dependent lactate racemase</fullName>
    </submittedName>
</protein>
<dbReference type="InterPro" id="IPR018657">
    <property type="entry name" value="LarA-like_N"/>
</dbReference>
<evidence type="ECO:0000259" key="1">
    <source>
        <dbReference type="Pfam" id="PF09861"/>
    </source>
</evidence>
<reference evidence="2" key="1">
    <citation type="submission" date="2022-06" db="EMBL/GenBank/DDBJ databases">
        <title>Limimaricola sediminis sp. nov., isolated from an intertidal sediment.</title>
        <authorList>
            <person name="Shao X."/>
        </authorList>
    </citation>
    <scope>NUCLEOTIDE SEQUENCE</scope>
    <source>
        <strain evidence="2">ASW11-118</strain>
    </source>
</reference>
<evidence type="ECO:0000313" key="2">
    <source>
        <dbReference type="EMBL" id="MCP1168452.1"/>
    </source>
</evidence>
<feature type="domain" description="LarA-like N-terminal" evidence="1">
    <location>
        <begin position="68"/>
        <end position="188"/>
    </location>
</feature>
<dbReference type="Pfam" id="PF09861">
    <property type="entry name" value="Lar_N"/>
    <property type="match status" value="1"/>
</dbReference>
<dbReference type="GO" id="GO:0050043">
    <property type="term" value="F:lactate racemase activity"/>
    <property type="evidence" value="ECO:0007669"/>
    <property type="project" value="InterPro"/>
</dbReference>
<dbReference type="RefSeq" id="WP_253331357.1">
    <property type="nucleotide sequence ID" value="NZ_JAMYXC010000120.1"/>
</dbReference>
<evidence type="ECO:0000313" key="3">
    <source>
        <dbReference type="Proteomes" id="UP001139477"/>
    </source>
</evidence>
<proteinExistence type="predicted"/>
<comment type="caution">
    <text evidence="2">The sequence shown here is derived from an EMBL/GenBank/DDBJ whole genome shotgun (WGS) entry which is preliminary data.</text>
</comment>
<keyword evidence="3" id="KW-1185">Reference proteome</keyword>
<dbReference type="Gene3D" id="3.40.50.11440">
    <property type="match status" value="1"/>
</dbReference>
<dbReference type="AlphaFoldDB" id="A0A9X2FP40"/>
<gene>
    <name evidence="2" type="ORF">NHG85_07920</name>
</gene>
<dbReference type="Proteomes" id="UP001139477">
    <property type="component" value="Unassembled WGS sequence"/>
</dbReference>
<organism evidence="2 3">
    <name type="scientific">Limimaricola litoreus</name>
    <dbReference type="NCBI Taxonomy" id="2955316"/>
    <lineage>
        <taxon>Bacteria</taxon>
        <taxon>Pseudomonadati</taxon>
        <taxon>Pseudomonadota</taxon>
        <taxon>Alphaproteobacteria</taxon>
        <taxon>Rhodobacterales</taxon>
        <taxon>Paracoccaceae</taxon>
        <taxon>Limimaricola</taxon>
    </lineage>
</organism>